<dbReference type="AlphaFoldDB" id="A0A371DXJ5"/>
<proteinExistence type="predicted"/>
<keyword evidence="3" id="KW-1185">Reference proteome</keyword>
<evidence type="ECO:0000313" key="3">
    <source>
        <dbReference type="Proteomes" id="UP000256964"/>
    </source>
</evidence>
<feature type="region of interest" description="Disordered" evidence="1">
    <location>
        <begin position="1"/>
        <end position="55"/>
    </location>
</feature>
<feature type="compositionally biased region" description="Pro residues" evidence="1">
    <location>
        <begin position="17"/>
        <end position="29"/>
    </location>
</feature>
<name>A0A371DXJ5_9APHY</name>
<dbReference type="SMART" id="SM00696">
    <property type="entry name" value="DM9"/>
    <property type="match status" value="1"/>
</dbReference>
<gene>
    <name evidence="2" type="ORF">OH76DRAFT_1451271</name>
</gene>
<reference evidence="2 3" key="1">
    <citation type="journal article" date="2018" name="Biotechnol. Biofuels">
        <title>Integrative visual omics of the white-rot fungus Polyporus brumalis exposes the biotechnological potential of its oxidative enzymes for delignifying raw plant biomass.</title>
        <authorList>
            <person name="Miyauchi S."/>
            <person name="Rancon A."/>
            <person name="Drula E."/>
            <person name="Hage H."/>
            <person name="Chaduli D."/>
            <person name="Favel A."/>
            <person name="Grisel S."/>
            <person name="Henrissat B."/>
            <person name="Herpoel-Gimbert I."/>
            <person name="Ruiz-Duenas F.J."/>
            <person name="Chevret D."/>
            <person name="Hainaut M."/>
            <person name="Lin J."/>
            <person name="Wang M."/>
            <person name="Pangilinan J."/>
            <person name="Lipzen A."/>
            <person name="Lesage-Meessen L."/>
            <person name="Navarro D."/>
            <person name="Riley R."/>
            <person name="Grigoriev I.V."/>
            <person name="Zhou S."/>
            <person name="Raouche S."/>
            <person name="Rosso M.N."/>
        </authorList>
    </citation>
    <scope>NUCLEOTIDE SEQUENCE [LARGE SCALE GENOMIC DNA]</scope>
    <source>
        <strain evidence="2 3">BRFM 1820</strain>
    </source>
</reference>
<protein>
    <submittedName>
        <fullName evidence="2">Uncharacterized protein</fullName>
    </submittedName>
</protein>
<dbReference type="InterPro" id="IPR006616">
    <property type="entry name" value="DM9_repeat"/>
</dbReference>
<evidence type="ECO:0000256" key="1">
    <source>
        <dbReference type="SAM" id="MobiDB-lite"/>
    </source>
</evidence>
<dbReference type="PANTHER" id="PTHR31649">
    <property type="entry name" value="AGAP009604-PA"/>
    <property type="match status" value="1"/>
</dbReference>
<organism evidence="2 3">
    <name type="scientific">Lentinus brumalis</name>
    <dbReference type="NCBI Taxonomy" id="2498619"/>
    <lineage>
        <taxon>Eukaryota</taxon>
        <taxon>Fungi</taxon>
        <taxon>Dikarya</taxon>
        <taxon>Basidiomycota</taxon>
        <taxon>Agaricomycotina</taxon>
        <taxon>Agaricomycetes</taxon>
        <taxon>Polyporales</taxon>
        <taxon>Polyporaceae</taxon>
        <taxon>Lentinus</taxon>
    </lineage>
</organism>
<sequence>MPIPPILGGHPISRGPSPAPPGYTQPPPSGFRVPLSNTTPFPAQQAGPPASYDADGRTPVYLGSVIFERSVHPCKIVPSFNPPPRVAYGGRELEHQGRYDLLPFDPNTMEWVPTSRGQVPPGRRPVEGGYEEDGSKLYHAIANVNGVRVPGKAGAHLRGASVPFGGQEHSIEHYELL</sequence>
<dbReference type="Pfam" id="PF11901">
    <property type="entry name" value="DM9"/>
    <property type="match status" value="1"/>
</dbReference>
<dbReference type="EMBL" id="KZ857379">
    <property type="protein sequence ID" value="RDX57267.1"/>
    <property type="molecule type" value="Genomic_DNA"/>
</dbReference>
<dbReference type="OrthoDB" id="2142040at2759"/>
<dbReference type="Proteomes" id="UP000256964">
    <property type="component" value="Unassembled WGS sequence"/>
</dbReference>
<evidence type="ECO:0000313" key="2">
    <source>
        <dbReference type="EMBL" id="RDX57267.1"/>
    </source>
</evidence>
<dbReference type="PANTHER" id="PTHR31649:SF1">
    <property type="entry name" value="FARNESOIC ACID O-METHYL TRANSFERASE DOMAIN-CONTAINING PROTEIN"/>
    <property type="match status" value="1"/>
</dbReference>
<accession>A0A371DXJ5</accession>